<accession>A0A8S1DLA9</accession>
<keyword evidence="1" id="KW-0472">Membrane</keyword>
<dbReference type="PANTHER" id="PTHR35258">
    <property type="entry name" value="SPERMATOGENESIS-ASSOCIATED PROTEIN 22"/>
    <property type="match status" value="1"/>
</dbReference>
<feature type="transmembrane region" description="Helical" evidence="1">
    <location>
        <begin position="14"/>
        <end position="37"/>
    </location>
</feature>
<dbReference type="Proteomes" id="UP000494165">
    <property type="component" value="Unassembled WGS sequence"/>
</dbReference>
<dbReference type="GO" id="GO:0000711">
    <property type="term" value="P:meiotic DNA repair synthesis"/>
    <property type="evidence" value="ECO:0007669"/>
    <property type="project" value="InterPro"/>
</dbReference>
<dbReference type="GO" id="GO:0007129">
    <property type="term" value="P:homologous chromosome pairing at meiosis"/>
    <property type="evidence" value="ECO:0007669"/>
    <property type="project" value="InterPro"/>
</dbReference>
<comment type="caution">
    <text evidence="2">The sequence shown here is derived from an EMBL/GenBank/DDBJ whole genome shotgun (WGS) entry which is preliminary data.</text>
</comment>
<protein>
    <submittedName>
        <fullName evidence="2">Uncharacterized protein</fullName>
    </submittedName>
</protein>
<keyword evidence="1" id="KW-1133">Transmembrane helix</keyword>
<keyword evidence="1" id="KW-0812">Transmembrane</keyword>
<keyword evidence="3" id="KW-1185">Reference proteome</keyword>
<evidence type="ECO:0000256" key="1">
    <source>
        <dbReference type="SAM" id="Phobius"/>
    </source>
</evidence>
<evidence type="ECO:0000313" key="2">
    <source>
        <dbReference type="EMBL" id="CAB3381825.1"/>
    </source>
</evidence>
<reference evidence="2 3" key="1">
    <citation type="submission" date="2020-04" db="EMBL/GenBank/DDBJ databases">
        <authorList>
            <person name="Alioto T."/>
            <person name="Alioto T."/>
            <person name="Gomez Garrido J."/>
        </authorList>
    </citation>
    <scope>NUCLEOTIDE SEQUENCE [LARGE SCALE GENOMIC DNA]</scope>
</reference>
<dbReference type="GO" id="GO:0007276">
    <property type="term" value="P:gamete generation"/>
    <property type="evidence" value="ECO:0007669"/>
    <property type="project" value="InterPro"/>
</dbReference>
<name>A0A8S1DLA9_9INSE</name>
<organism evidence="2 3">
    <name type="scientific">Cloeon dipterum</name>
    <dbReference type="NCBI Taxonomy" id="197152"/>
    <lineage>
        <taxon>Eukaryota</taxon>
        <taxon>Metazoa</taxon>
        <taxon>Ecdysozoa</taxon>
        <taxon>Arthropoda</taxon>
        <taxon>Hexapoda</taxon>
        <taxon>Insecta</taxon>
        <taxon>Pterygota</taxon>
        <taxon>Palaeoptera</taxon>
        <taxon>Ephemeroptera</taxon>
        <taxon>Pisciforma</taxon>
        <taxon>Baetidae</taxon>
        <taxon>Cloeon</taxon>
    </lineage>
</organism>
<dbReference type="InterPro" id="IPR033536">
    <property type="entry name" value="Spata22"/>
</dbReference>
<dbReference type="PANTHER" id="PTHR35258:SF1">
    <property type="entry name" value="SPERMATOGENESIS-ASSOCIATED PROTEIN 22"/>
    <property type="match status" value="1"/>
</dbReference>
<evidence type="ECO:0000313" key="3">
    <source>
        <dbReference type="Proteomes" id="UP000494165"/>
    </source>
</evidence>
<dbReference type="GO" id="GO:0051445">
    <property type="term" value="P:regulation of meiotic cell cycle"/>
    <property type="evidence" value="ECO:0007669"/>
    <property type="project" value="TreeGrafter"/>
</dbReference>
<proteinExistence type="predicted"/>
<dbReference type="EMBL" id="CADEPI010000247">
    <property type="protein sequence ID" value="CAB3381825.1"/>
    <property type="molecule type" value="Genomic_DNA"/>
</dbReference>
<gene>
    <name evidence="2" type="ORF">CLODIP_2_CD01194</name>
</gene>
<dbReference type="AlphaFoldDB" id="A0A8S1DLA9"/>
<sequence length="397" mass="45472">MAVAVKSRRKDPPLFFYAHALAIWRVASFRFSFSFFLKFSFSFFSFSIPVRIDLAEMTEQRAFVNQRRIEFLEPDAEGNFTSRNYPTLSDRGNSILAIAAEEDDAEAYYPSVFCVTPNRSNFNNKQASSSKSLAFPLNKRERFERLYAQSRASEGLFQCGNNQASFPPSSRQAKQPCVVFEDPSANMALLYQTNRGPTRSSVTPRALNFEGYDTVTHEETTPRKRQIQVESSAANAPSKPKILKETSRQSSDKCKATFDIKSKVKKASGSAEVVILTANVKCTVEWHSQISSFRKFHVLFEVFAILQRVRETEMYYELLLRDKSGPLMLTLFYKMDQTLPELARGQVVRVVGRLLARTRLQAFSVRQARPGEMQRHDLYLSNQSLKTMKRIEQDQEE</sequence>